<dbReference type="EMBL" id="KV454292">
    <property type="protein sequence ID" value="ODQ74495.1"/>
    <property type="molecule type" value="Genomic_DNA"/>
</dbReference>
<feature type="region of interest" description="Disordered" evidence="1">
    <location>
        <begin position="1"/>
        <end position="30"/>
    </location>
</feature>
<organism evidence="2 3">
    <name type="scientific">Lipomyces starkeyi NRRL Y-11557</name>
    <dbReference type="NCBI Taxonomy" id="675824"/>
    <lineage>
        <taxon>Eukaryota</taxon>
        <taxon>Fungi</taxon>
        <taxon>Dikarya</taxon>
        <taxon>Ascomycota</taxon>
        <taxon>Saccharomycotina</taxon>
        <taxon>Lipomycetes</taxon>
        <taxon>Lipomycetales</taxon>
        <taxon>Lipomycetaceae</taxon>
        <taxon>Lipomyces</taxon>
    </lineage>
</organism>
<dbReference type="OrthoDB" id="4343489at2759"/>
<protein>
    <submittedName>
        <fullName evidence="2">Uncharacterized protein</fullName>
    </submittedName>
</protein>
<name>A0A1E3Q9X6_LIPST</name>
<keyword evidence="3" id="KW-1185">Reference proteome</keyword>
<sequence>MDLPDDFNSSDVEFEPAPRKASGRRPGQASIAKIVKKASNDRLSSKCTLRAKFENLQARITVEFRKGSQDKRNDNLEFYLRSLNDPNFYHMCPIALLLIHALRHGLVLGSIIEQVLESAANASDAKVVWLFPDRPLFAVFSHKSTSVCDLDKPAGNDQVLQTIRLMGIISNILCRVYVDGLRLGAAQDIAHLPMAKEGSGFTTDQVRQSLGHSHSAFHRERQFVSRWGPKFSETSALNIVKQSVTDEEIENGSSSTSHPLWTLTPSTQGEVLGITSAASASQASCALPDETRRRRRMERKKHWSTANDVNVISKIATSIQERSQARFSTVPTACPPHLNAQPGFEREGGIDPRLLDEDAFKNMQVDDVEIEGLNAEVLMTSSQVSGSEAAAEMSCMDALLEMQKTGVSGNSQCLTSAYDFIRAYSKINIVSKHTFATAWKRYREGSTSFQGSI</sequence>
<evidence type="ECO:0000256" key="1">
    <source>
        <dbReference type="SAM" id="MobiDB-lite"/>
    </source>
</evidence>
<dbReference type="Proteomes" id="UP000094385">
    <property type="component" value="Unassembled WGS sequence"/>
</dbReference>
<evidence type="ECO:0000313" key="2">
    <source>
        <dbReference type="EMBL" id="ODQ74495.1"/>
    </source>
</evidence>
<dbReference type="AlphaFoldDB" id="A0A1E3Q9X6"/>
<reference evidence="2 3" key="1">
    <citation type="journal article" date="2016" name="Proc. Natl. Acad. Sci. U.S.A.">
        <title>Comparative genomics of biotechnologically important yeasts.</title>
        <authorList>
            <person name="Riley R."/>
            <person name="Haridas S."/>
            <person name="Wolfe K.H."/>
            <person name="Lopes M.R."/>
            <person name="Hittinger C.T."/>
            <person name="Goeker M."/>
            <person name="Salamov A.A."/>
            <person name="Wisecaver J.H."/>
            <person name="Long T.M."/>
            <person name="Calvey C.H."/>
            <person name="Aerts A.L."/>
            <person name="Barry K.W."/>
            <person name="Choi C."/>
            <person name="Clum A."/>
            <person name="Coughlan A.Y."/>
            <person name="Deshpande S."/>
            <person name="Douglass A.P."/>
            <person name="Hanson S.J."/>
            <person name="Klenk H.-P."/>
            <person name="LaButti K.M."/>
            <person name="Lapidus A."/>
            <person name="Lindquist E.A."/>
            <person name="Lipzen A.M."/>
            <person name="Meier-Kolthoff J.P."/>
            <person name="Ohm R.A."/>
            <person name="Otillar R.P."/>
            <person name="Pangilinan J.L."/>
            <person name="Peng Y."/>
            <person name="Rokas A."/>
            <person name="Rosa C.A."/>
            <person name="Scheuner C."/>
            <person name="Sibirny A.A."/>
            <person name="Slot J.C."/>
            <person name="Stielow J.B."/>
            <person name="Sun H."/>
            <person name="Kurtzman C.P."/>
            <person name="Blackwell M."/>
            <person name="Grigoriev I.V."/>
            <person name="Jeffries T.W."/>
        </authorList>
    </citation>
    <scope>NUCLEOTIDE SEQUENCE [LARGE SCALE GENOMIC DNA]</scope>
    <source>
        <strain evidence="2 3">NRRL Y-11557</strain>
    </source>
</reference>
<proteinExistence type="predicted"/>
<accession>A0A1E3Q9X6</accession>
<dbReference type="STRING" id="675824.A0A1E3Q9X6"/>
<evidence type="ECO:0000313" key="3">
    <source>
        <dbReference type="Proteomes" id="UP000094385"/>
    </source>
</evidence>
<gene>
    <name evidence="2" type="ORF">LIPSTDRAFT_2475</name>
</gene>